<organism evidence="1 2">
    <name type="scientific">Macaca fascicularis</name>
    <name type="common">Crab-eating macaque</name>
    <name type="synonym">Cynomolgus monkey</name>
    <dbReference type="NCBI Taxonomy" id="9541"/>
    <lineage>
        <taxon>Eukaryota</taxon>
        <taxon>Metazoa</taxon>
        <taxon>Chordata</taxon>
        <taxon>Craniata</taxon>
        <taxon>Vertebrata</taxon>
        <taxon>Euteleostomi</taxon>
        <taxon>Mammalia</taxon>
        <taxon>Eutheria</taxon>
        <taxon>Euarchontoglires</taxon>
        <taxon>Primates</taxon>
        <taxon>Haplorrhini</taxon>
        <taxon>Catarrhini</taxon>
        <taxon>Cercopithecidae</taxon>
        <taxon>Cercopithecinae</taxon>
        <taxon>Macaca</taxon>
    </lineage>
</organism>
<dbReference type="Proteomes" id="UP000233100">
    <property type="component" value="Chromosome 20"/>
</dbReference>
<reference evidence="1" key="3">
    <citation type="submission" date="2025-09" db="UniProtKB">
        <authorList>
            <consortium name="Ensembl"/>
        </authorList>
    </citation>
    <scope>IDENTIFICATION</scope>
</reference>
<proteinExistence type="predicted"/>
<reference evidence="1 2" key="1">
    <citation type="submission" date="2013-03" db="EMBL/GenBank/DDBJ databases">
        <authorList>
            <person name="Warren W."/>
            <person name="Wilson R.K."/>
        </authorList>
    </citation>
    <scope>NUCLEOTIDE SEQUENCE</scope>
</reference>
<evidence type="ECO:0000313" key="2">
    <source>
        <dbReference type="Proteomes" id="UP000233100"/>
    </source>
</evidence>
<dbReference type="Ensembl" id="ENSMFAT00000073562.1">
    <property type="protein sequence ID" value="ENSMFAP00000059065.1"/>
    <property type="gene ID" value="ENSMFAG00000050843.1"/>
</dbReference>
<evidence type="ECO:0000313" key="1">
    <source>
        <dbReference type="Ensembl" id="ENSMFAP00000059065.1"/>
    </source>
</evidence>
<dbReference type="AlphaFoldDB" id="A0A7N9D1S0"/>
<name>A0A7N9D1S0_MACFA</name>
<accession>A0A7N9D1S0</accession>
<keyword evidence="2" id="KW-1185">Reference proteome</keyword>
<reference evidence="1" key="2">
    <citation type="submission" date="2025-08" db="UniProtKB">
        <authorList>
            <consortium name="Ensembl"/>
        </authorList>
    </citation>
    <scope>IDENTIFICATION</scope>
</reference>
<protein>
    <submittedName>
        <fullName evidence="1">Uncharacterized protein</fullName>
    </submittedName>
</protein>
<sequence length="49" mass="5610">MFLVNKVSVLFACHFTFKIASNSKCHSGICLLLLFQKQSTLIQKFFHCS</sequence>